<proteinExistence type="predicted"/>
<name>A0AC35ER49_9BILA</name>
<evidence type="ECO:0000313" key="1">
    <source>
        <dbReference type="Proteomes" id="UP000887580"/>
    </source>
</evidence>
<dbReference type="Proteomes" id="UP000887580">
    <property type="component" value="Unplaced"/>
</dbReference>
<evidence type="ECO:0000313" key="2">
    <source>
        <dbReference type="WBParaSite" id="PS1159_v2.g10088.t1"/>
    </source>
</evidence>
<reference evidence="2" key="1">
    <citation type="submission" date="2022-11" db="UniProtKB">
        <authorList>
            <consortium name="WormBaseParasite"/>
        </authorList>
    </citation>
    <scope>IDENTIFICATION</scope>
</reference>
<sequence>MSPTKKMRTPTKKTPNAWGIGSKSPITKAKVETQSPRKGRQLTFDDINELVQKNANKSWSDMLEDDGSNEGFAAAGPPQTSSTDDLLIAEESTTTASQEWLTISEANEAASSPQRSSRKSAAPKKTDPQPKFIKSIEMNNLLFNRRSERIKKKEEKAASPVKPIRQQRKRRMSIESTITIESSANSPSRRGRQIPLKSAKMQEQPTTPSRTSSRSGSAFSTPSRQRLDSSMTDSPNPRDEWEKPKLGWCYDEAILSRRAKDLDKAKDKDVYQRYASEVPRALRKNGIHPKTPNKYINYSRRSWDSQIRAWKRKLYDWAGMSPSTSVVNSLESSICDPQDIRERNREELENETPSKLIAAAAAKIGSGEPVYNPDQMASLLGHFDMHTRGGGEESTLKAPGNPNQKGPVDFSGMDCADC</sequence>
<protein>
    <submittedName>
        <fullName evidence="2">Histone RNA hairpin-binding protein RNA-binding domain-containing protein</fullName>
    </submittedName>
</protein>
<dbReference type="WBParaSite" id="PS1159_v2.g10088.t1">
    <property type="protein sequence ID" value="PS1159_v2.g10088.t1"/>
    <property type="gene ID" value="PS1159_v2.g10088"/>
</dbReference>
<organism evidence="1 2">
    <name type="scientific">Panagrolaimus sp. PS1159</name>
    <dbReference type="NCBI Taxonomy" id="55785"/>
    <lineage>
        <taxon>Eukaryota</taxon>
        <taxon>Metazoa</taxon>
        <taxon>Ecdysozoa</taxon>
        <taxon>Nematoda</taxon>
        <taxon>Chromadorea</taxon>
        <taxon>Rhabditida</taxon>
        <taxon>Tylenchina</taxon>
        <taxon>Panagrolaimomorpha</taxon>
        <taxon>Panagrolaimoidea</taxon>
        <taxon>Panagrolaimidae</taxon>
        <taxon>Panagrolaimus</taxon>
    </lineage>
</organism>
<accession>A0AC35ER49</accession>